<feature type="transmembrane region" description="Helical" evidence="5">
    <location>
        <begin position="304"/>
        <end position="332"/>
    </location>
</feature>
<keyword evidence="3 5" id="KW-1133">Transmembrane helix</keyword>
<evidence type="ECO:0000256" key="1">
    <source>
        <dbReference type="ARBA" id="ARBA00004141"/>
    </source>
</evidence>
<evidence type="ECO:0000256" key="4">
    <source>
        <dbReference type="ARBA" id="ARBA00023136"/>
    </source>
</evidence>
<evidence type="ECO:0000256" key="2">
    <source>
        <dbReference type="ARBA" id="ARBA00022692"/>
    </source>
</evidence>
<dbReference type="PANTHER" id="PTHR43471">
    <property type="entry name" value="ABC TRANSPORTER PERMEASE"/>
    <property type="match status" value="1"/>
</dbReference>
<evidence type="ECO:0000259" key="6">
    <source>
        <dbReference type="Pfam" id="PF12698"/>
    </source>
</evidence>
<dbReference type="PANTHER" id="PTHR43471:SF3">
    <property type="entry name" value="ABC TRANSPORTER PERMEASE PROTEIN NATB"/>
    <property type="match status" value="1"/>
</dbReference>
<evidence type="ECO:0000256" key="3">
    <source>
        <dbReference type="ARBA" id="ARBA00022989"/>
    </source>
</evidence>
<organism evidence="7 8">
    <name type="scientific">Hyphobacterium vulgare</name>
    <dbReference type="NCBI Taxonomy" id="1736751"/>
    <lineage>
        <taxon>Bacteria</taxon>
        <taxon>Pseudomonadati</taxon>
        <taxon>Pseudomonadota</taxon>
        <taxon>Alphaproteobacteria</taxon>
        <taxon>Maricaulales</taxon>
        <taxon>Maricaulaceae</taxon>
        <taxon>Hyphobacterium</taxon>
    </lineage>
</organism>
<feature type="domain" description="ABC-2 type transporter transmembrane" evidence="6">
    <location>
        <begin position="182"/>
        <end position="459"/>
    </location>
</feature>
<evidence type="ECO:0000313" key="8">
    <source>
        <dbReference type="Proteomes" id="UP001595379"/>
    </source>
</evidence>
<dbReference type="Proteomes" id="UP001595379">
    <property type="component" value="Unassembled WGS sequence"/>
</dbReference>
<keyword evidence="2 5" id="KW-0812">Transmembrane</keyword>
<dbReference type="InterPro" id="IPR013525">
    <property type="entry name" value="ABC2_TM"/>
</dbReference>
<feature type="transmembrane region" description="Helical" evidence="5">
    <location>
        <begin position="352"/>
        <end position="375"/>
    </location>
</feature>
<protein>
    <submittedName>
        <fullName evidence="7">ABC transporter permease</fullName>
    </submittedName>
</protein>
<proteinExistence type="predicted"/>
<keyword evidence="8" id="KW-1185">Reference proteome</keyword>
<dbReference type="Pfam" id="PF12698">
    <property type="entry name" value="ABC2_membrane_3"/>
    <property type="match status" value="1"/>
</dbReference>
<accession>A0ABV6ZWG3</accession>
<evidence type="ECO:0000256" key="5">
    <source>
        <dbReference type="SAM" id="Phobius"/>
    </source>
</evidence>
<name>A0ABV6ZWG3_9PROT</name>
<feature type="transmembrane region" description="Helical" evidence="5">
    <location>
        <begin position="387"/>
        <end position="406"/>
    </location>
</feature>
<evidence type="ECO:0000313" key="7">
    <source>
        <dbReference type="EMBL" id="MFC2925733.1"/>
    </source>
</evidence>
<comment type="subcellular location">
    <subcellularLocation>
        <location evidence="1">Membrane</location>
        <topology evidence="1">Multi-pass membrane protein</topology>
    </subcellularLocation>
</comment>
<feature type="transmembrane region" description="Helical" evidence="5">
    <location>
        <begin position="441"/>
        <end position="463"/>
    </location>
</feature>
<keyword evidence="4 5" id="KW-0472">Membrane</keyword>
<dbReference type="RefSeq" id="WP_343165629.1">
    <property type="nucleotide sequence ID" value="NZ_JBHRSV010000007.1"/>
</dbReference>
<feature type="transmembrane region" description="Helical" evidence="5">
    <location>
        <begin position="253"/>
        <end position="275"/>
    </location>
</feature>
<reference evidence="8" key="1">
    <citation type="journal article" date="2019" name="Int. J. Syst. Evol. Microbiol.">
        <title>The Global Catalogue of Microorganisms (GCM) 10K type strain sequencing project: providing services to taxonomists for standard genome sequencing and annotation.</title>
        <authorList>
            <consortium name="The Broad Institute Genomics Platform"/>
            <consortium name="The Broad Institute Genome Sequencing Center for Infectious Disease"/>
            <person name="Wu L."/>
            <person name="Ma J."/>
        </authorList>
    </citation>
    <scope>NUCLEOTIDE SEQUENCE [LARGE SCALE GENOMIC DNA]</scope>
    <source>
        <strain evidence="8">KCTC 52487</strain>
    </source>
</reference>
<sequence>MRAIYLIARREYLSYVATWGFWLSLLSVPLFMLVGGGLPALIEGSQPTRHYVMVDETGAGYGDALRAAFADAGKSEALSALRAAAEPLGREDRLPAAEAALNAEPGLEGLPEAVEALGLPASSVSIDGTSRFIEVDPPARDAESLRPYLLGEQTIATEEGDQPLFAAIIIRNDSASPVGISIDYWSASLTDTALRNRVQDRLSDILRERRLAEAGVPRDLLNEINAIGINARELNPERTGEAAEVSAAERIPFGVGIAMAFILWTVIFSVVNMLLTAMIEERGNKVLEVLLASARFHEILIGKLMGVAAVSATLLVFWGGLGMLGLVGIQTLLGAADLPVADIVDAVLDPGILLPAFGYFIIGYLMYGAVFLAIGSLCDTLQEAQTLMSPIMLVMFIPLFVVMAALQSPDSTVVQIVSWIPIWTPFVMIARIPSDPPMWELLATTGLMVGFAIVVIALAGVVFRQGALGRANADSVRKLLKLGKKKPA</sequence>
<feature type="transmembrane region" description="Helical" evidence="5">
    <location>
        <begin position="12"/>
        <end position="42"/>
    </location>
</feature>
<gene>
    <name evidence="7" type="ORF">ACFOOR_06410</name>
</gene>
<comment type="caution">
    <text evidence="7">The sequence shown here is derived from an EMBL/GenBank/DDBJ whole genome shotgun (WGS) entry which is preliminary data.</text>
</comment>
<dbReference type="EMBL" id="JBHRSV010000007">
    <property type="protein sequence ID" value="MFC2925733.1"/>
    <property type="molecule type" value="Genomic_DNA"/>
</dbReference>